<dbReference type="OrthoDB" id="103349at2759"/>
<dbReference type="PANTHER" id="PTHR42693:SF49">
    <property type="entry name" value="SULFATASE N-TERMINAL DOMAIN-CONTAINING PROTEIN"/>
    <property type="match status" value="1"/>
</dbReference>
<dbReference type="InterPro" id="IPR017850">
    <property type="entry name" value="Alkaline_phosphatase_core_sf"/>
</dbReference>
<dbReference type="InterPro" id="IPR024607">
    <property type="entry name" value="Sulfatase_CS"/>
</dbReference>
<dbReference type="Pfam" id="PF14707">
    <property type="entry name" value="Sulfatase_C"/>
    <property type="match status" value="1"/>
</dbReference>
<evidence type="ECO:0000256" key="4">
    <source>
        <dbReference type="ARBA" id="ARBA00022801"/>
    </source>
</evidence>
<dbReference type="SUPFAM" id="SSF53649">
    <property type="entry name" value="Alkaline phosphatase-like"/>
    <property type="match status" value="1"/>
</dbReference>
<protein>
    <submittedName>
        <fullName evidence="9">Steryl-sulfatase</fullName>
    </submittedName>
</protein>
<feature type="domain" description="Sulfatase N-terminal" evidence="8">
    <location>
        <begin position="22"/>
        <end position="158"/>
    </location>
</feature>
<keyword evidence="4" id="KW-0378">Hydrolase</keyword>
<dbReference type="Proteomes" id="UP000440578">
    <property type="component" value="Unassembled WGS sequence"/>
</dbReference>
<keyword evidence="6" id="KW-0812">Transmembrane</keyword>
<evidence type="ECO:0000256" key="6">
    <source>
        <dbReference type="SAM" id="Phobius"/>
    </source>
</evidence>
<evidence type="ECO:0000256" key="2">
    <source>
        <dbReference type="ARBA" id="ARBA00008779"/>
    </source>
</evidence>
<dbReference type="Pfam" id="PF00884">
    <property type="entry name" value="Sulfatase"/>
    <property type="match status" value="2"/>
</dbReference>
<dbReference type="InterPro" id="IPR050738">
    <property type="entry name" value="Sulfatase"/>
</dbReference>
<organism evidence="9 10">
    <name type="scientific">Amphibalanus amphitrite</name>
    <name type="common">Striped barnacle</name>
    <name type="synonym">Balanus amphitrite</name>
    <dbReference type="NCBI Taxonomy" id="1232801"/>
    <lineage>
        <taxon>Eukaryota</taxon>
        <taxon>Metazoa</taxon>
        <taxon>Ecdysozoa</taxon>
        <taxon>Arthropoda</taxon>
        <taxon>Crustacea</taxon>
        <taxon>Multicrustacea</taxon>
        <taxon>Cirripedia</taxon>
        <taxon>Thoracica</taxon>
        <taxon>Thoracicalcarea</taxon>
        <taxon>Balanomorpha</taxon>
        <taxon>Balanoidea</taxon>
        <taxon>Balanidae</taxon>
        <taxon>Amphibalaninae</taxon>
        <taxon>Amphibalanus</taxon>
    </lineage>
</organism>
<evidence type="ECO:0000256" key="5">
    <source>
        <dbReference type="ARBA" id="ARBA00022837"/>
    </source>
</evidence>
<evidence type="ECO:0000256" key="1">
    <source>
        <dbReference type="ARBA" id="ARBA00001913"/>
    </source>
</evidence>
<keyword evidence="10" id="KW-1185">Reference proteome</keyword>
<reference evidence="9 10" key="1">
    <citation type="submission" date="2019-07" db="EMBL/GenBank/DDBJ databases">
        <title>Draft genome assembly of a fouling barnacle, Amphibalanus amphitrite (Darwin, 1854): The first reference genome for Thecostraca.</title>
        <authorList>
            <person name="Kim W."/>
        </authorList>
    </citation>
    <scope>NUCLEOTIDE SEQUENCE [LARGE SCALE GENOMIC DNA]</scope>
    <source>
        <strain evidence="9">SNU_AA5</strain>
        <tissue evidence="9">Soma without cirri and trophi</tissue>
    </source>
</reference>
<feature type="domain" description="Sulfatase N-terminal" evidence="8">
    <location>
        <begin position="254"/>
        <end position="365"/>
    </location>
</feature>
<evidence type="ECO:0000256" key="3">
    <source>
        <dbReference type="ARBA" id="ARBA00022723"/>
    </source>
</evidence>
<comment type="cofactor">
    <cofactor evidence="1">
        <name>Ca(2+)</name>
        <dbReference type="ChEBI" id="CHEBI:29108"/>
    </cofactor>
</comment>
<evidence type="ECO:0000313" key="9">
    <source>
        <dbReference type="EMBL" id="KAF0306817.1"/>
    </source>
</evidence>
<evidence type="ECO:0000256" key="7">
    <source>
        <dbReference type="SAM" id="SignalP"/>
    </source>
</evidence>
<name>A0A6A4WH56_AMPAM</name>
<gene>
    <name evidence="9" type="primary">STS_4</name>
    <name evidence="9" type="ORF">FJT64_021712</name>
</gene>
<evidence type="ECO:0000313" key="10">
    <source>
        <dbReference type="Proteomes" id="UP000440578"/>
    </source>
</evidence>
<comment type="similarity">
    <text evidence="2">Belongs to the sulfatase family.</text>
</comment>
<dbReference type="AlphaFoldDB" id="A0A6A4WH56"/>
<dbReference type="Gene3D" id="3.40.720.10">
    <property type="entry name" value="Alkaline Phosphatase, subunit A"/>
    <property type="match status" value="2"/>
</dbReference>
<evidence type="ECO:0000259" key="8">
    <source>
        <dbReference type="Pfam" id="PF00884"/>
    </source>
</evidence>
<keyword evidence="5" id="KW-0106">Calcium</keyword>
<sequence length="528" mass="58655">MVEGRVLVFLVLLGCINAAKRPNVLVLMVDDLGYGDVGCYDNVTIKTPNIDSLARDGARFTQALAAASTCTPSRAAFLTARYPVRQGMSGGSLGREVILFTAQKGGLPQTEVTLGKVLLEQGYNTSYVGKWHLGVSCERYGDNCHTPMAHGFQYWYGMPMTNVKDFGDDGESVVSAQMPNFFRYLYAVLSGSCLAALVLRSRSRFLFFLMMLVALVATLILLFISCSKIFNSMIMKNGEVHTFLATVPEFRGKSRHGLYGDSVLELDWAVGEILSELRRLGLADDTIVYLTSDNGGHLEERGVAGDVQGGYNGPLRGGKLMGAMEGGIRVPTLLRYPPLVRPGTTIDAPVSLMDLFPTVLSVAGIDMKSTPVGDRTLDGRDLTPLLTGRADRSPHEFLFHYCTDVVHAVRWMENASTTWKVQFYLPNWLPGTERCHFACLCSEARRLETPLIYNIQQDISERRPLPVGSEQYRRVLERCQRARDEHLAGVEAVPDQLTWSQFIWRPSLQPCCTLPYCTCEDPKYPQPY</sequence>
<dbReference type="InterPro" id="IPR000917">
    <property type="entry name" value="Sulfatase_N"/>
</dbReference>
<accession>A0A6A4WH56</accession>
<proteinExistence type="inferred from homology"/>
<dbReference type="FunFam" id="3.40.720.10:FF:000004">
    <property type="entry name" value="Arylsulfatase E"/>
    <property type="match status" value="1"/>
</dbReference>
<feature type="signal peptide" evidence="7">
    <location>
        <begin position="1"/>
        <end position="18"/>
    </location>
</feature>
<dbReference type="GO" id="GO:0004065">
    <property type="term" value="F:arylsulfatase activity"/>
    <property type="evidence" value="ECO:0007669"/>
    <property type="project" value="TreeGrafter"/>
</dbReference>
<dbReference type="Gene3D" id="3.30.1120.10">
    <property type="match status" value="1"/>
</dbReference>
<dbReference type="PANTHER" id="PTHR42693">
    <property type="entry name" value="ARYLSULFATASE FAMILY MEMBER"/>
    <property type="match status" value="1"/>
</dbReference>
<keyword evidence="7" id="KW-0732">Signal</keyword>
<dbReference type="PROSITE" id="PS00149">
    <property type="entry name" value="SULFATASE_2"/>
    <property type="match status" value="1"/>
</dbReference>
<keyword evidence="3" id="KW-0479">Metal-binding</keyword>
<feature type="transmembrane region" description="Helical" evidence="6">
    <location>
        <begin position="181"/>
        <end position="199"/>
    </location>
</feature>
<keyword evidence="6" id="KW-0472">Membrane</keyword>
<comment type="caution">
    <text evidence="9">The sequence shown here is derived from an EMBL/GenBank/DDBJ whole genome shotgun (WGS) entry which is preliminary data.</text>
</comment>
<dbReference type="EMBL" id="VIIS01000626">
    <property type="protein sequence ID" value="KAF0306817.1"/>
    <property type="molecule type" value="Genomic_DNA"/>
</dbReference>
<dbReference type="GO" id="GO:0046872">
    <property type="term" value="F:metal ion binding"/>
    <property type="evidence" value="ECO:0007669"/>
    <property type="project" value="UniProtKB-KW"/>
</dbReference>
<feature type="transmembrane region" description="Helical" evidence="6">
    <location>
        <begin position="206"/>
        <end position="224"/>
    </location>
</feature>
<feature type="chain" id="PRO_5025529582" evidence="7">
    <location>
        <begin position="19"/>
        <end position="528"/>
    </location>
</feature>
<keyword evidence="6" id="KW-1133">Transmembrane helix</keyword>